<dbReference type="KEGG" id="chk:D4L85_26425"/>
<feature type="transmembrane region" description="Helical" evidence="6">
    <location>
        <begin position="721"/>
        <end position="741"/>
    </location>
</feature>
<evidence type="ECO:0000313" key="10">
    <source>
        <dbReference type="Proteomes" id="UP000266183"/>
    </source>
</evidence>
<name>A0A385SSP4_9BACT</name>
<evidence type="ECO:0000256" key="5">
    <source>
        <dbReference type="ARBA" id="ARBA00023136"/>
    </source>
</evidence>
<keyword evidence="4 6" id="KW-1133">Transmembrane helix</keyword>
<dbReference type="RefSeq" id="WP_119757121.1">
    <property type="nucleotide sequence ID" value="NZ_CP032382.1"/>
</dbReference>
<dbReference type="EMBL" id="CP032382">
    <property type="protein sequence ID" value="AYB33894.1"/>
    <property type="molecule type" value="Genomic_DNA"/>
</dbReference>
<protein>
    <submittedName>
        <fullName evidence="9">FtsX-like permease family protein</fullName>
    </submittedName>
</protein>
<proteinExistence type="predicted"/>
<dbReference type="Pfam" id="PF12704">
    <property type="entry name" value="MacB_PCD"/>
    <property type="match status" value="2"/>
</dbReference>
<dbReference type="Proteomes" id="UP000266183">
    <property type="component" value="Chromosome"/>
</dbReference>
<feature type="transmembrane region" description="Helical" evidence="6">
    <location>
        <begin position="669"/>
        <end position="693"/>
    </location>
</feature>
<sequence>MLKNYFTIGWRSIIRTKGYSFINICGLAIGMAVALLIGLWVFDELNYDRSFKNYDRLGQVYHHMTFGEETLTLNDVPAPIGEALKSNFAEFEEVAMASWPREHIVAYNETKLSKSGLFVEPQFVSMFSIQIAQGTSALNDVHSVMVSKTLAGSLFGDSPVGKMIKFDNRDLLTVTGVFEDFPANSSFADIKMLLPMAYYFSASEANRKTQNSWESYTFQCFVLLKNEGLFDQVEPKIKHVLYDKASNDGKAVKPEGIIFLMKKWHLYSEFKDGINKGGQIKFVWMFGIIGVFVLLLACINFTNLSTARSEKRSKEVGVRKVMGSARNQLVAQFLSESLLMVTIGFLLALVMAAVSLPWFNVLADKKMTMPWTDLKFVLVSLTFIVVTGFLAGSYPALYLSSFNPVRVLKGAFKASRFAALPRKIMVIFQFTTSIVLIISTMIVFRQIQHAKDRPVGFDREGILHIAIRTEDLAKANYNSLRHELLSSGAVENMAISDFPITGAMSADASLTWEGKDPALRPLVAMNSCSHDFPKTNGFQFVEGRDFSREFSSDSAAVIINELAAKLISEKNIIGKKLSFFGKEREIIGVIKDQVRWTPFAKQSPHLYYVSYTSVGYLTIRLNPQARPHDALEKIESVIKKFDAGAPFEYKFLDDDYARQFSGEERIGKLATIFSILTIFISCMGIFGLAAFAASQRTKEIGIRKVLGASVFNLWKMLSSDFVRLVLAAILLGAPLAYYLATQWLEQYEYRVEISWVTFVATGLLVLAITLLTVSHQALKAAWMNPTKSLRTE</sequence>
<evidence type="ECO:0000259" key="8">
    <source>
        <dbReference type="Pfam" id="PF12704"/>
    </source>
</evidence>
<evidence type="ECO:0000256" key="6">
    <source>
        <dbReference type="SAM" id="Phobius"/>
    </source>
</evidence>
<evidence type="ECO:0000259" key="7">
    <source>
        <dbReference type="Pfam" id="PF02687"/>
    </source>
</evidence>
<dbReference type="AlphaFoldDB" id="A0A385SSP4"/>
<evidence type="ECO:0000256" key="4">
    <source>
        <dbReference type="ARBA" id="ARBA00022989"/>
    </source>
</evidence>
<feature type="transmembrane region" description="Helical" evidence="6">
    <location>
        <begin position="329"/>
        <end position="356"/>
    </location>
</feature>
<dbReference type="InterPro" id="IPR003838">
    <property type="entry name" value="ABC3_permease_C"/>
</dbReference>
<evidence type="ECO:0000256" key="1">
    <source>
        <dbReference type="ARBA" id="ARBA00004651"/>
    </source>
</evidence>
<feature type="domain" description="ABC3 transporter permease C-terminal" evidence="7">
    <location>
        <begin position="672"/>
        <end position="785"/>
    </location>
</feature>
<gene>
    <name evidence="9" type="ORF">D4L85_26425</name>
</gene>
<keyword evidence="2" id="KW-1003">Cell membrane</keyword>
<dbReference type="InterPro" id="IPR025857">
    <property type="entry name" value="MacB_PCD"/>
</dbReference>
<feature type="domain" description="ABC3 transporter permease C-terminal" evidence="7">
    <location>
        <begin position="288"/>
        <end position="404"/>
    </location>
</feature>
<feature type="transmembrane region" description="Helical" evidence="6">
    <location>
        <begin position="282"/>
        <end position="304"/>
    </location>
</feature>
<feature type="domain" description="MacB-like periplasmic core" evidence="8">
    <location>
        <begin position="434"/>
        <end position="636"/>
    </location>
</feature>
<keyword evidence="10" id="KW-1185">Reference proteome</keyword>
<comment type="subcellular location">
    <subcellularLocation>
        <location evidence="1">Cell membrane</location>
        <topology evidence="1">Multi-pass membrane protein</topology>
    </subcellularLocation>
</comment>
<dbReference type="GO" id="GO:0005886">
    <property type="term" value="C:plasma membrane"/>
    <property type="evidence" value="ECO:0007669"/>
    <property type="project" value="UniProtKB-SubCell"/>
</dbReference>
<evidence type="ECO:0000256" key="2">
    <source>
        <dbReference type="ARBA" id="ARBA00022475"/>
    </source>
</evidence>
<feature type="transmembrane region" description="Helical" evidence="6">
    <location>
        <begin position="376"/>
        <end position="399"/>
    </location>
</feature>
<evidence type="ECO:0000313" key="9">
    <source>
        <dbReference type="EMBL" id="AYB33894.1"/>
    </source>
</evidence>
<dbReference type="PANTHER" id="PTHR30572:SF18">
    <property type="entry name" value="ABC-TYPE MACROLIDE FAMILY EXPORT SYSTEM PERMEASE COMPONENT 2"/>
    <property type="match status" value="1"/>
</dbReference>
<dbReference type="InterPro" id="IPR050250">
    <property type="entry name" value="Macrolide_Exporter_MacB"/>
</dbReference>
<dbReference type="OrthoDB" id="8769057at2"/>
<feature type="transmembrane region" description="Helical" evidence="6">
    <location>
        <begin position="424"/>
        <end position="444"/>
    </location>
</feature>
<accession>A0A385SSP4</accession>
<feature type="domain" description="MacB-like periplasmic core" evidence="8">
    <location>
        <begin position="20"/>
        <end position="239"/>
    </location>
</feature>
<dbReference type="Pfam" id="PF02687">
    <property type="entry name" value="FtsX"/>
    <property type="match status" value="2"/>
</dbReference>
<dbReference type="PANTHER" id="PTHR30572">
    <property type="entry name" value="MEMBRANE COMPONENT OF TRANSPORTER-RELATED"/>
    <property type="match status" value="1"/>
</dbReference>
<organism evidence="9 10">
    <name type="scientific">Chryseolinea soli</name>
    <dbReference type="NCBI Taxonomy" id="2321403"/>
    <lineage>
        <taxon>Bacteria</taxon>
        <taxon>Pseudomonadati</taxon>
        <taxon>Bacteroidota</taxon>
        <taxon>Cytophagia</taxon>
        <taxon>Cytophagales</taxon>
        <taxon>Fulvivirgaceae</taxon>
        <taxon>Chryseolinea</taxon>
    </lineage>
</organism>
<evidence type="ECO:0000256" key="3">
    <source>
        <dbReference type="ARBA" id="ARBA00022692"/>
    </source>
</evidence>
<feature type="transmembrane region" description="Helical" evidence="6">
    <location>
        <begin position="21"/>
        <end position="42"/>
    </location>
</feature>
<keyword evidence="3 6" id="KW-0812">Transmembrane</keyword>
<dbReference type="GO" id="GO:0022857">
    <property type="term" value="F:transmembrane transporter activity"/>
    <property type="evidence" value="ECO:0007669"/>
    <property type="project" value="TreeGrafter"/>
</dbReference>
<reference evidence="10" key="1">
    <citation type="submission" date="2018-09" db="EMBL/GenBank/DDBJ databases">
        <title>Chryseolinea sp. KIS68-18 isolated from soil.</title>
        <authorList>
            <person name="Weon H.-Y."/>
            <person name="Kwon S.-W."/>
            <person name="Lee S.A."/>
        </authorList>
    </citation>
    <scope>NUCLEOTIDE SEQUENCE [LARGE SCALE GENOMIC DNA]</scope>
    <source>
        <strain evidence="10">KIS68-18</strain>
    </source>
</reference>
<keyword evidence="5 6" id="KW-0472">Membrane</keyword>
<feature type="transmembrane region" description="Helical" evidence="6">
    <location>
        <begin position="753"/>
        <end position="773"/>
    </location>
</feature>